<evidence type="ECO:0000313" key="4">
    <source>
        <dbReference type="EMBL" id="ABI57516.1"/>
    </source>
</evidence>
<accession>Q0A6M1</accession>
<dbReference type="SUPFAM" id="SSF54211">
    <property type="entry name" value="Ribosomal protein S5 domain 2-like"/>
    <property type="match status" value="1"/>
</dbReference>
<dbReference type="PROSITE" id="PS00910">
    <property type="entry name" value="UPF0029"/>
    <property type="match status" value="1"/>
</dbReference>
<dbReference type="eggNOG" id="COG1739">
    <property type="taxonomic scope" value="Bacteria"/>
</dbReference>
<dbReference type="AlphaFoldDB" id="Q0A6M1"/>
<evidence type="ECO:0000259" key="2">
    <source>
        <dbReference type="Pfam" id="PF01205"/>
    </source>
</evidence>
<dbReference type="InterPro" id="IPR020569">
    <property type="entry name" value="UPF0029_Impact_CS"/>
</dbReference>
<dbReference type="OrthoDB" id="9813771at2"/>
<reference evidence="5" key="1">
    <citation type="submission" date="2006-08" db="EMBL/GenBank/DDBJ databases">
        <title>Complete sequence of Alkalilimnicola ehrilichei MLHE-1.</title>
        <authorList>
            <person name="Copeland A."/>
            <person name="Lucas S."/>
            <person name="Lapidus A."/>
            <person name="Barry K."/>
            <person name="Detter J.C."/>
            <person name="Glavina del Rio T."/>
            <person name="Hammon N."/>
            <person name="Israni S."/>
            <person name="Dalin E."/>
            <person name="Tice H."/>
            <person name="Pitluck S."/>
            <person name="Sims D."/>
            <person name="Brettin T."/>
            <person name="Bruce D."/>
            <person name="Han C."/>
            <person name="Tapia R."/>
            <person name="Gilna P."/>
            <person name="Schmutz J."/>
            <person name="Larimer F."/>
            <person name="Land M."/>
            <person name="Hauser L."/>
            <person name="Kyrpides N."/>
            <person name="Mikhailova N."/>
            <person name="Oremland R.S."/>
            <person name="Hoeft S.E."/>
            <person name="Switzer-Blum J."/>
            <person name="Kulp T."/>
            <person name="King G."/>
            <person name="Tabita R."/>
            <person name="Witte B."/>
            <person name="Santini J.M."/>
            <person name="Basu P."/>
            <person name="Hollibaugh J.T."/>
            <person name="Xie G."/>
            <person name="Stolz J.F."/>
            <person name="Richardson P."/>
        </authorList>
    </citation>
    <scope>NUCLEOTIDE SEQUENCE [LARGE SCALE GENOMIC DNA]</scope>
    <source>
        <strain evidence="5">ATCC BAA-1101 / DSM 17681 / MLHE-1</strain>
    </source>
</reference>
<dbReference type="EMBL" id="CP000453">
    <property type="protein sequence ID" value="ABI57516.1"/>
    <property type="molecule type" value="Genomic_DNA"/>
</dbReference>
<evidence type="ECO:0000259" key="3">
    <source>
        <dbReference type="Pfam" id="PF09186"/>
    </source>
</evidence>
<dbReference type="PANTHER" id="PTHR16301:SF20">
    <property type="entry name" value="IMPACT FAMILY MEMBER YIGZ"/>
    <property type="match status" value="1"/>
</dbReference>
<sequence>MPENTYPTPARTLEHELEVKKSRFIARAGRVESREQALAFVDRAMTDFPDARHHCWAYLIGDPASATTAAMSDAGEPSGTAGKPILNVIQHKRIGDVIVVVIRYFGGIKLGAGGLVRAYAGATQKVLAELPLAAHEPHTRCRLALDFAQEQPLRHWAAQHQATVEAVAYGEGVTLTLRLPEGAVAALRQFAQARGIRLETD</sequence>
<dbReference type="Pfam" id="PF09186">
    <property type="entry name" value="DUF1949"/>
    <property type="match status" value="1"/>
</dbReference>
<dbReference type="GO" id="GO:0017111">
    <property type="term" value="F:ribonucleoside triphosphate phosphatase activity"/>
    <property type="evidence" value="ECO:0007669"/>
    <property type="project" value="UniProtKB-ARBA"/>
</dbReference>
<dbReference type="Proteomes" id="UP000001962">
    <property type="component" value="Chromosome"/>
</dbReference>
<dbReference type="GO" id="GO:0043168">
    <property type="term" value="F:anion binding"/>
    <property type="evidence" value="ECO:0007669"/>
    <property type="project" value="UniProtKB-ARBA"/>
</dbReference>
<feature type="domain" description="Impact N-terminal" evidence="2">
    <location>
        <begin position="20"/>
        <end position="127"/>
    </location>
</feature>
<feature type="domain" description="UPF0029" evidence="3">
    <location>
        <begin position="143"/>
        <end position="190"/>
    </location>
</feature>
<dbReference type="PANTHER" id="PTHR16301">
    <property type="entry name" value="IMPACT-RELATED"/>
    <property type="match status" value="1"/>
</dbReference>
<dbReference type="HOGENOM" id="CLU_083552_2_0_6"/>
<evidence type="ECO:0000256" key="1">
    <source>
        <dbReference type="ARBA" id="ARBA00007665"/>
    </source>
</evidence>
<dbReference type="InterPro" id="IPR020568">
    <property type="entry name" value="Ribosomal_Su5_D2-typ_SF"/>
</dbReference>
<name>Q0A6M1_ALKEH</name>
<dbReference type="InterPro" id="IPR036956">
    <property type="entry name" value="Impact_N_sf"/>
</dbReference>
<dbReference type="KEGG" id="aeh:Mlg_2174"/>
<dbReference type="RefSeq" id="WP_011629910.1">
    <property type="nucleotide sequence ID" value="NC_008340.1"/>
</dbReference>
<dbReference type="GO" id="GO:0032561">
    <property type="term" value="F:guanyl ribonucleotide binding"/>
    <property type="evidence" value="ECO:0007669"/>
    <property type="project" value="UniProtKB-ARBA"/>
</dbReference>
<proteinExistence type="inferred from homology"/>
<gene>
    <name evidence="4" type="ordered locus">Mlg_2174</name>
</gene>
<protein>
    <recommendedName>
        <fullName evidence="6">YigZ family protein</fullName>
    </recommendedName>
</protein>
<comment type="similarity">
    <text evidence="1">Belongs to the IMPACT family.</text>
</comment>
<dbReference type="Gene3D" id="3.30.70.240">
    <property type="match status" value="1"/>
</dbReference>
<keyword evidence="5" id="KW-1185">Reference proteome</keyword>
<evidence type="ECO:0000313" key="5">
    <source>
        <dbReference type="Proteomes" id="UP000001962"/>
    </source>
</evidence>
<dbReference type="InterPro" id="IPR015269">
    <property type="entry name" value="UPF0029_Impact_C"/>
</dbReference>
<dbReference type="InterPro" id="IPR023582">
    <property type="entry name" value="Impact"/>
</dbReference>
<dbReference type="InterPro" id="IPR001498">
    <property type="entry name" value="Impact_N"/>
</dbReference>
<dbReference type="GO" id="GO:0006446">
    <property type="term" value="P:regulation of translational initiation"/>
    <property type="evidence" value="ECO:0007669"/>
    <property type="project" value="TreeGrafter"/>
</dbReference>
<dbReference type="InterPro" id="IPR035647">
    <property type="entry name" value="EFG_III/V"/>
</dbReference>
<dbReference type="GO" id="GO:0005737">
    <property type="term" value="C:cytoplasm"/>
    <property type="evidence" value="ECO:0007669"/>
    <property type="project" value="TreeGrafter"/>
</dbReference>
<dbReference type="Gene3D" id="3.30.230.30">
    <property type="entry name" value="Impact, N-terminal domain"/>
    <property type="match status" value="1"/>
</dbReference>
<dbReference type="Pfam" id="PF01205">
    <property type="entry name" value="Impact_N"/>
    <property type="match status" value="1"/>
</dbReference>
<dbReference type="SUPFAM" id="SSF54980">
    <property type="entry name" value="EF-G C-terminal domain-like"/>
    <property type="match status" value="1"/>
</dbReference>
<organism evidence="4 5">
    <name type="scientific">Alkalilimnicola ehrlichii (strain ATCC BAA-1101 / DSM 17681 / MLHE-1)</name>
    <dbReference type="NCBI Taxonomy" id="187272"/>
    <lineage>
        <taxon>Bacteria</taxon>
        <taxon>Pseudomonadati</taxon>
        <taxon>Pseudomonadota</taxon>
        <taxon>Gammaproteobacteria</taxon>
        <taxon>Chromatiales</taxon>
        <taxon>Ectothiorhodospiraceae</taxon>
        <taxon>Alkalilimnicola</taxon>
    </lineage>
</organism>
<evidence type="ECO:0008006" key="6">
    <source>
        <dbReference type="Google" id="ProtNLM"/>
    </source>
</evidence>